<organism evidence="1 2">
    <name type="scientific">Cereibacter sphaeroides</name>
    <name type="common">Rhodobacter sphaeroides</name>
    <dbReference type="NCBI Taxonomy" id="1063"/>
    <lineage>
        <taxon>Bacteria</taxon>
        <taxon>Pseudomonadati</taxon>
        <taxon>Pseudomonadota</taxon>
        <taxon>Alphaproteobacteria</taxon>
        <taxon>Rhodobacterales</taxon>
        <taxon>Paracoccaceae</taxon>
        <taxon>Cereibacter</taxon>
    </lineage>
</organism>
<comment type="caution">
    <text evidence="1">The sequence shown here is derived from an EMBL/GenBank/DDBJ whole genome shotgun (WGS) entry which is preliminary data.</text>
</comment>
<reference evidence="1 2" key="1">
    <citation type="submission" date="2017-08" db="EMBL/GenBank/DDBJ databases">
        <title>Infants hospitalized years apart are colonized by the same room-sourced microbial strains.</title>
        <authorList>
            <person name="Brooks B."/>
            <person name="Olm M.R."/>
            <person name="Firek B.A."/>
            <person name="Baker R."/>
            <person name="Thomas B.C."/>
            <person name="Morowitz M.J."/>
            <person name="Banfield J.F."/>
        </authorList>
    </citation>
    <scope>NUCLEOTIDE SEQUENCE [LARGE SCALE GENOMIC DNA]</scope>
    <source>
        <strain evidence="1">S2_003_000_R2_11</strain>
    </source>
</reference>
<dbReference type="InterPro" id="IPR036465">
    <property type="entry name" value="vWFA_dom_sf"/>
</dbReference>
<protein>
    <recommendedName>
        <fullName evidence="3">DUF1194 domain-containing protein</fullName>
    </recommendedName>
</protein>
<sequence length="240" mass="26049">MRTSRFHGAVVAGVGAVMLLAAVPASAECRLALALAMDVSRSVDSRDYAIQRKGLLAALMDPGIRAAILEPDDHVALAIYEWSSRHDQWMVMGWTEIMGVEDLDRFTAGLSSHDRNSRGNLTALGAAVDFGFDLLMAAPSCTEKVLDVSGDGQNNDGIDPLLAYTRRDFGNVRVNGLAIRTYERDVAAYYRSRVIRGEGAFVEIAEGQKDFPRAIRRKLERELGEQMIGMDGASISPSGG</sequence>
<evidence type="ECO:0000313" key="1">
    <source>
        <dbReference type="EMBL" id="PZR00517.1"/>
    </source>
</evidence>
<name>A0A2W5SF77_CERSP</name>
<dbReference type="Proteomes" id="UP000248975">
    <property type="component" value="Unassembled WGS sequence"/>
</dbReference>
<accession>A0A2W5SF77</accession>
<gene>
    <name evidence="1" type="ORF">DI533_08150</name>
</gene>
<dbReference type="Gene3D" id="3.40.50.410">
    <property type="entry name" value="von Willebrand factor, type A domain"/>
    <property type="match status" value="1"/>
</dbReference>
<dbReference type="SUPFAM" id="SSF53300">
    <property type="entry name" value="vWA-like"/>
    <property type="match status" value="1"/>
</dbReference>
<dbReference type="AlphaFoldDB" id="A0A2W5SF77"/>
<dbReference type="Pfam" id="PF06707">
    <property type="entry name" value="DUF1194"/>
    <property type="match status" value="1"/>
</dbReference>
<dbReference type="EMBL" id="QFQS01000001">
    <property type="protein sequence ID" value="PZR00517.1"/>
    <property type="molecule type" value="Genomic_DNA"/>
</dbReference>
<evidence type="ECO:0000313" key="2">
    <source>
        <dbReference type="Proteomes" id="UP000248975"/>
    </source>
</evidence>
<evidence type="ECO:0008006" key="3">
    <source>
        <dbReference type="Google" id="ProtNLM"/>
    </source>
</evidence>
<dbReference type="InterPro" id="IPR010607">
    <property type="entry name" value="DUF1194"/>
</dbReference>
<proteinExistence type="predicted"/>